<dbReference type="HOGENOM" id="CLU_049750_0_0_1"/>
<dbReference type="RefSeq" id="XP_003660244.1">
    <property type="nucleotide sequence ID" value="XM_003660196.1"/>
</dbReference>
<reference evidence="3 4" key="1">
    <citation type="journal article" date="2011" name="Nat. Biotechnol.">
        <title>Comparative genomic analysis of the thermophilic biomass-degrading fungi Myceliophthora thermophila and Thielavia terrestris.</title>
        <authorList>
            <person name="Berka R.M."/>
            <person name="Grigoriev I.V."/>
            <person name="Otillar R."/>
            <person name="Salamov A."/>
            <person name="Grimwood J."/>
            <person name="Reid I."/>
            <person name="Ishmael N."/>
            <person name="John T."/>
            <person name="Darmond C."/>
            <person name="Moisan M.-C."/>
            <person name="Henrissat B."/>
            <person name="Coutinho P.M."/>
            <person name="Lombard V."/>
            <person name="Natvig D.O."/>
            <person name="Lindquist E."/>
            <person name="Schmutz J."/>
            <person name="Lucas S."/>
            <person name="Harris P."/>
            <person name="Powlowski J."/>
            <person name="Bellemare A."/>
            <person name="Taylor D."/>
            <person name="Butler G."/>
            <person name="de Vries R.P."/>
            <person name="Allijn I.E."/>
            <person name="van den Brink J."/>
            <person name="Ushinsky S."/>
            <person name="Storms R."/>
            <person name="Powell A.J."/>
            <person name="Paulsen I.T."/>
            <person name="Elbourne L.D.H."/>
            <person name="Baker S.E."/>
            <person name="Magnuson J."/>
            <person name="LaBoissiere S."/>
            <person name="Clutterbuck A.J."/>
            <person name="Martinez D."/>
            <person name="Wogulis M."/>
            <person name="de Leon A.L."/>
            <person name="Rey M.W."/>
            <person name="Tsang A."/>
        </authorList>
    </citation>
    <scope>NUCLEOTIDE SEQUENCE [LARGE SCALE GENOMIC DNA]</scope>
    <source>
        <strain evidence="4">ATCC 42464 / BCRC 31852 / DSM 1799</strain>
    </source>
</reference>
<dbReference type="InterPro" id="IPR036404">
    <property type="entry name" value="Jacalin-like_lectin_dom_sf"/>
</dbReference>
<feature type="signal peptide" evidence="1">
    <location>
        <begin position="1"/>
        <end position="25"/>
    </location>
</feature>
<dbReference type="VEuPathDB" id="FungiDB:MYCTH_2298307"/>
<evidence type="ECO:0000259" key="2">
    <source>
        <dbReference type="Pfam" id="PF01419"/>
    </source>
</evidence>
<dbReference type="OMA" id="MSYLAPM"/>
<dbReference type="InterPro" id="IPR001229">
    <property type="entry name" value="Jacalin-like_lectin_dom"/>
</dbReference>
<evidence type="ECO:0000256" key="1">
    <source>
        <dbReference type="SAM" id="SignalP"/>
    </source>
</evidence>
<dbReference type="GeneID" id="11505896"/>
<name>G2Q1K8_THET4</name>
<dbReference type="Pfam" id="PF01419">
    <property type="entry name" value="Jacalin"/>
    <property type="match status" value="1"/>
</dbReference>
<dbReference type="InParanoid" id="G2Q1K8"/>
<protein>
    <recommendedName>
        <fullName evidence="2">Jacalin-type lectin domain-containing protein</fullName>
    </recommendedName>
</protein>
<keyword evidence="4" id="KW-1185">Reference proteome</keyword>
<dbReference type="EMBL" id="CP003002">
    <property type="protein sequence ID" value="AEO54999.1"/>
    <property type="molecule type" value="Genomic_DNA"/>
</dbReference>
<proteinExistence type="predicted"/>
<dbReference type="Gene3D" id="2.100.10.30">
    <property type="entry name" value="Jacalin-like lectin domain"/>
    <property type="match status" value="1"/>
</dbReference>
<dbReference type="Gene3D" id="2.170.15.10">
    <property type="entry name" value="Proaerolysin, chain A, domain 3"/>
    <property type="match status" value="1"/>
</dbReference>
<gene>
    <name evidence="3" type="ORF">MYCTH_2298307</name>
</gene>
<evidence type="ECO:0000313" key="4">
    <source>
        <dbReference type="Proteomes" id="UP000007322"/>
    </source>
</evidence>
<dbReference type="OrthoDB" id="3758675at2759"/>
<dbReference type="eggNOG" id="ENOG502RHZ5">
    <property type="taxonomic scope" value="Eukaryota"/>
</dbReference>
<feature type="domain" description="Jacalin-type lectin" evidence="2">
    <location>
        <begin position="92"/>
        <end position="230"/>
    </location>
</feature>
<dbReference type="SUPFAM" id="SSF51101">
    <property type="entry name" value="Mannose-binding lectins"/>
    <property type="match status" value="1"/>
</dbReference>
<evidence type="ECO:0000313" key="3">
    <source>
        <dbReference type="EMBL" id="AEO54999.1"/>
    </source>
</evidence>
<accession>G2Q1K8</accession>
<organism evidence="3 4">
    <name type="scientific">Thermothelomyces thermophilus (strain ATCC 42464 / BCRC 31852 / DSM 1799)</name>
    <name type="common">Sporotrichum thermophile</name>
    <dbReference type="NCBI Taxonomy" id="573729"/>
    <lineage>
        <taxon>Eukaryota</taxon>
        <taxon>Fungi</taxon>
        <taxon>Dikarya</taxon>
        <taxon>Ascomycota</taxon>
        <taxon>Pezizomycotina</taxon>
        <taxon>Sordariomycetes</taxon>
        <taxon>Sordariomycetidae</taxon>
        <taxon>Sordariales</taxon>
        <taxon>Chaetomiaceae</taxon>
        <taxon>Thermothelomyces</taxon>
    </lineage>
</organism>
<dbReference type="Proteomes" id="UP000007322">
    <property type="component" value="Chromosome 1"/>
</dbReference>
<dbReference type="KEGG" id="mtm:MYCTH_2298307"/>
<feature type="chain" id="PRO_5003435848" description="Jacalin-type lectin domain-containing protein" evidence="1">
    <location>
        <begin position="26"/>
        <end position="423"/>
    </location>
</feature>
<dbReference type="AlphaFoldDB" id="G2Q1K8"/>
<keyword evidence="1" id="KW-0732">Signal</keyword>
<sequence>MALGALFSALVAILAMLAGKRPVSTSAVAALAVASSFGRGPATRNRSRSRAPLRASPLPRLSLILLLGAFVPLVSAAPWSPDLCVRPTSIGGGSGGAPFTILGSAGSSVSTLRLYRNNGAEGYLRGLVAVFSDGNEMIAGVRKDQYSELTLDEGEIITGMTLWALTPSAKGRKAKTAATPRAARIDITTNHRSWGYGVDNTAKLSNKAVNVASGVLVGFQGRAGDDLDQVAPIFLETLSESVVDDVVFERIPGNDGLVLETLKEGTAVWNGTDYSYTFSGSTARDASTTFTSATSNGLSLKTTFKTSLPRVLESGLDAGWDFGATQTQERHTGRSAQLSWSSTVQMSADTPAVFCSAMVWRGQITLRWSGTQTVSAGDASVSFPTSGLLNHVDYGKVETVCRPMAAPESSSSDNDTVAKRWVA</sequence>